<dbReference type="PANTHER" id="PTHR21047:SF2">
    <property type="entry name" value="THYMIDINE DIPHOSPHO-4-KETO-RHAMNOSE 3,5-EPIMERASE"/>
    <property type="match status" value="1"/>
</dbReference>
<evidence type="ECO:0000256" key="2">
    <source>
        <dbReference type="PIRSR" id="PIRSR600888-1"/>
    </source>
</evidence>
<feature type="active site" description="Proton donor" evidence="2">
    <location>
        <position position="129"/>
    </location>
</feature>
<dbReference type="GO" id="GO:0000271">
    <property type="term" value="P:polysaccharide biosynthetic process"/>
    <property type="evidence" value="ECO:0007669"/>
    <property type="project" value="TreeGrafter"/>
</dbReference>
<dbReference type="Gene3D" id="2.60.120.10">
    <property type="entry name" value="Jelly Rolls"/>
    <property type="match status" value="1"/>
</dbReference>
<proteinExistence type="inferred from homology"/>
<feature type="site" description="Participates in a stacking interaction with the thymidine ring of dTDP-4-oxo-6-deoxyglucose" evidence="3">
    <location>
        <position position="135"/>
    </location>
</feature>
<keyword evidence="5" id="KW-1185">Reference proteome</keyword>
<dbReference type="GO" id="GO:0019305">
    <property type="term" value="P:dTDP-rhamnose biosynthetic process"/>
    <property type="evidence" value="ECO:0007669"/>
    <property type="project" value="TreeGrafter"/>
</dbReference>
<dbReference type="PANTHER" id="PTHR21047">
    <property type="entry name" value="DTDP-6-DEOXY-D-GLUCOSE-3,5 EPIMERASE"/>
    <property type="match status" value="1"/>
</dbReference>
<dbReference type="Pfam" id="PF00908">
    <property type="entry name" value="dTDP_sugar_isom"/>
    <property type="match status" value="1"/>
</dbReference>
<dbReference type="InterPro" id="IPR036196">
    <property type="entry name" value="Ptyr_pPase_sf"/>
</dbReference>
<dbReference type="AlphaFoldDB" id="A0A3Q9G6G0"/>
<dbReference type="InterPro" id="IPR011051">
    <property type="entry name" value="RmlC_Cupin_sf"/>
</dbReference>
<dbReference type="GO" id="GO:0008830">
    <property type="term" value="F:dTDP-4-dehydrorhamnose 3,5-epimerase activity"/>
    <property type="evidence" value="ECO:0007669"/>
    <property type="project" value="InterPro"/>
</dbReference>
<evidence type="ECO:0008006" key="6">
    <source>
        <dbReference type="Google" id="ProtNLM"/>
    </source>
</evidence>
<dbReference type="RefSeq" id="WP_126703564.1">
    <property type="nucleotide sequence ID" value="NZ_CP034593.1"/>
</dbReference>
<evidence type="ECO:0000313" key="4">
    <source>
        <dbReference type="EMBL" id="AZQ76756.1"/>
    </source>
</evidence>
<feature type="active site" description="Proton acceptor" evidence="2">
    <location>
        <position position="66"/>
    </location>
</feature>
<dbReference type="SUPFAM" id="SSF52788">
    <property type="entry name" value="Phosphotyrosine protein phosphatases I"/>
    <property type="match status" value="1"/>
</dbReference>
<dbReference type="InterPro" id="IPR014710">
    <property type="entry name" value="RmlC-like_jellyroll"/>
</dbReference>
<accession>A0A3Q9G6G0</accession>
<dbReference type="Gene3D" id="3.40.50.2300">
    <property type="match status" value="1"/>
</dbReference>
<sequence>MNEILVKKTDIDGLLVVHTAIQQNPSGWFTENWHQEKMARAGIRDFTPVQHNITFVDKRGTTRGFHAEPWDRYISVLSGRAFMAWLDLREGPTHGRTHVRELGPGTSVFVPKGVGNAHQVLEAGTTFSYHLAEHWTPEASERSQVANLFDPGLGINWPIAQEDAILSERDLHAPYISAGSQREVEPFSMLGVASTTEPRASATGDGPYRVLFVCTANICRSAYADVVARSRGLAALSFSRLAPMPSWDSPLTHQ</sequence>
<protein>
    <recommendedName>
        <fullName evidence="6">dTDP-4-dehydrorhamnose 3,5-epimerase</fullName>
    </recommendedName>
</protein>
<dbReference type="SUPFAM" id="SSF51182">
    <property type="entry name" value="RmlC-like cupins"/>
    <property type="match status" value="1"/>
</dbReference>
<evidence type="ECO:0000256" key="1">
    <source>
        <dbReference type="ARBA" id="ARBA00010154"/>
    </source>
</evidence>
<evidence type="ECO:0000256" key="3">
    <source>
        <dbReference type="PIRSR" id="PIRSR600888-3"/>
    </source>
</evidence>
<dbReference type="Proteomes" id="UP000280344">
    <property type="component" value="Chromosome"/>
</dbReference>
<name>A0A3Q9G6G0_9ACTO</name>
<comment type="similarity">
    <text evidence="1">Belongs to the dTDP-4-dehydrorhamnose 3,5-epimerase family.</text>
</comment>
<dbReference type="EMBL" id="CP034593">
    <property type="protein sequence ID" value="AZQ76756.1"/>
    <property type="molecule type" value="Genomic_DNA"/>
</dbReference>
<dbReference type="OrthoDB" id="9803892at2"/>
<dbReference type="GO" id="GO:0005829">
    <property type="term" value="C:cytosol"/>
    <property type="evidence" value="ECO:0007669"/>
    <property type="project" value="TreeGrafter"/>
</dbReference>
<evidence type="ECO:0000313" key="5">
    <source>
        <dbReference type="Proteomes" id="UP000280344"/>
    </source>
</evidence>
<organism evidence="4 5">
    <name type="scientific">Flaviflexus ciconiae</name>
    <dbReference type="NCBI Taxonomy" id="2496867"/>
    <lineage>
        <taxon>Bacteria</taxon>
        <taxon>Bacillati</taxon>
        <taxon>Actinomycetota</taxon>
        <taxon>Actinomycetes</taxon>
        <taxon>Actinomycetales</taxon>
        <taxon>Actinomycetaceae</taxon>
        <taxon>Flaviflexus</taxon>
    </lineage>
</organism>
<gene>
    <name evidence="4" type="ORF">EJ997_04745</name>
</gene>
<reference evidence="4 5" key="1">
    <citation type="submission" date="2018-12" db="EMBL/GenBank/DDBJ databases">
        <title>Complete genome sequence of Flaviflexus sp. H23T48.</title>
        <authorList>
            <person name="Bae J.-W."/>
            <person name="Lee J.-Y."/>
        </authorList>
    </citation>
    <scope>NUCLEOTIDE SEQUENCE [LARGE SCALE GENOMIC DNA]</scope>
    <source>
        <strain evidence="4 5">H23T48</strain>
    </source>
</reference>
<dbReference type="InterPro" id="IPR000888">
    <property type="entry name" value="RmlC-like"/>
</dbReference>
<dbReference type="KEGG" id="flh:EJ997_04745"/>